<dbReference type="OrthoDB" id="3238622at2759"/>
<dbReference type="Gene3D" id="3.30.710.10">
    <property type="entry name" value="Potassium Channel Kv1.1, Chain A"/>
    <property type="match status" value="1"/>
</dbReference>
<dbReference type="Proteomes" id="UP000006514">
    <property type="component" value="Unassembled WGS sequence"/>
</dbReference>
<accession>J0DB20</accession>
<dbReference type="InterPro" id="IPR000210">
    <property type="entry name" value="BTB/POZ_dom"/>
</dbReference>
<dbReference type="PROSITE" id="PS50097">
    <property type="entry name" value="BTB"/>
    <property type="match status" value="1"/>
</dbReference>
<feature type="domain" description="BTB" evidence="1">
    <location>
        <begin position="68"/>
        <end position="130"/>
    </location>
</feature>
<dbReference type="eggNOG" id="ENOG502SJ9A">
    <property type="taxonomic scope" value="Eukaryota"/>
</dbReference>
<proteinExistence type="predicted"/>
<protein>
    <recommendedName>
        <fullName evidence="1">BTB domain-containing protein</fullName>
    </recommendedName>
</protein>
<dbReference type="AlphaFoldDB" id="J0DB20"/>
<gene>
    <name evidence="2" type="ORF">AURDEDRAFT_173205</name>
</gene>
<dbReference type="KEGG" id="adl:AURDEDRAFT_173205"/>
<name>J0DB20_AURST</name>
<sequence length="336" mass="37078">MIRGVYASSLRICGCRKCSIPRPQTVKDVCQQLEASRLPRPRLDSSRPTMTLSITANEPRFHTDFAAGDVEIITSTGVRFRTQAAILCRTSGFFASLFAHAQAEASAPPGEPAQITVDEDAKTIAILLKIASGLPFLTETSGLGLQGMERLALSAEKYEISGALDVVRLSLRTKRPNLPESAMLRYALASRFNWVDLAEEAARETLDIALDYDALPYMDMRHLARLLSLRQRRIDTFTQVITSLSGPFALENNGNCRHSSKSHPAGDGTAAWTMLRASLLVKMWSRPSASSIFEDDEAVEALCDAKCRVHGLHIYDWDKLKGKLTILVDRLPVNLC</sequence>
<dbReference type="EMBL" id="JH687836">
    <property type="protein sequence ID" value="EJD37690.1"/>
    <property type="molecule type" value="Genomic_DNA"/>
</dbReference>
<dbReference type="InParanoid" id="J0DB20"/>
<evidence type="ECO:0000259" key="1">
    <source>
        <dbReference type="PROSITE" id="PS50097"/>
    </source>
</evidence>
<reference evidence="3" key="1">
    <citation type="journal article" date="2012" name="Science">
        <title>The Paleozoic origin of enzymatic lignin decomposition reconstructed from 31 fungal genomes.</title>
        <authorList>
            <person name="Floudas D."/>
            <person name="Binder M."/>
            <person name="Riley R."/>
            <person name="Barry K."/>
            <person name="Blanchette R.A."/>
            <person name="Henrissat B."/>
            <person name="Martinez A.T."/>
            <person name="Otillar R."/>
            <person name="Spatafora J.W."/>
            <person name="Yadav J.S."/>
            <person name="Aerts A."/>
            <person name="Benoit I."/>
            <person name="Boyd A."/>
            <person name="Carlson A."/>
            <person name="Copeland A."/>
            <person name="Coutinho P.M."/>
            <person name="de Vries R.P."/>
            <person name="Ferreira P."/>
            <person name="Findley K."/>
            <person name="Foster B."/>
            <person name="Gaskell J."/>
            <person name="Glotzer D."/>
            <person name="Gorecki P."/>
            <person name="Heitman J."/>
            <person name="Hesse C."/>
            <person name="Hori C."/>
            <person name="Igarashi K."/>
            <person name="Jurgens J.A."/>
            <person name="Kallen N."/>
            <person name="Kersten P."/>
            <person name="Kohler A."/>
            <person name="Kuees U."/>
            <person name="Kumar T.K.A."/>
            <person name="Kuo A."/>
            <person name="LaButti K."/>
            <person name="Larrondo L.F."/>
            <person name="Lindquist E."/>
            <person name="Ling A."/>
            <person name="Lombard V."/>
            <person name="Lucas S."/>
            <person name="Lundell T."/>
            <person name="Martin R."/>
            <person name="McLaughlin D.J."/>
            <person name="Morgenstern I."/>
            <person name="Morin E."/>
            <person name="Murat C."/>
            <person name="Nagy L.G."/>
            <person name="Nolan M."/>
            <person name="Ohm R.A."/>
            <person name="Patyshakuliyeva A."/>
            <person name="Rokas A."/>
            <person name="Ruiz-Duenas F.J."/>
            <person name="Sabat G."/>
            <person name="Salamov A."/>
            <person name="Samejima M."/>
            <person name="Schmutz J."/>
            <person name="Slot J.C."/>
            <person name="St John F."/>
            <person name="Stenlid J."/>
            <person name="Sun H."/>
            <person name="Sun S."/>
            <person name="Syed K."/>
            <person name="Tsang A."/>
            <person name="Wiebenga A."/>
            <person name="Young D."/>
            <person name="Pisabarro A."/>
            <person name="Eastwood D.C."/>
            <person name="Martin F."/>
            <person name="Cullen D."/>
            <person name="Grigoriev I.V."/>
            <person name="Hibbett D.S."/>
        </authorList>
    </citation>
    <scope>NUCLEOTIDE SEQUENCE [LARGE SCALE GENOMIC DNA]</scope>
    <source>
        <strain evidence="3">TFB10046</strain>
    </source>
</reference>
<organism evidence="2 3">
    <name type="scientific">Auricularia subglabra (strain TFB-10046 / SS5)</name>
    <name type="common">White-rot fungus</name>
    <name type="synonym">Auricularia delicata (strain TFB10046)</name>
    <dbReference type="NCBI Taxonomy" id="717982"/>
    <lineage>
        <taxon>Eukaryota</taxon>
        <taxon>Fungi</taxon>
        <taxon>Dikarya</taxon>
        <taxon>Basidiomycota</taxon>
        <taxon>Agaricomycotina</taxon>
        <taxon>Agaricomycetes</taxon>
        <taxon>Auriculariales</taxon>
        <taxon>Auriculariaceae</taxon>
        <taxon>Auricularia</taxon>
    </lineage>
</organism>
<evidence type="ECO:0000313" key="3">
    <source>
        <dbReference type="Proteomes" id="UP000006514"/>
    </source>
</evidence>
<keyword evidence="3" id="KW-1185">Reference proteome</keyword>
<evidence type="ECO:0000313" key="2">
    <source>
        <dbReference type="EMBL" id="EJD37690.1"/>
    </source>
</evidence>
<dbReference type="InterPro" id="IPR011333">
    <property type="entry name" value="SKP1/BTB/POZ_sf"/>
</dbReference>